<proteinExistence type="predicted"/>
<dbReference type="Proteomes" id="UP000053558">
    <property type="component" value="Unassembled WGS sequence"/>
</dbReference>
<evidence type="ECO:0000256" key="1">
    <source>
        <dbReference type="SAM" id="MobiDB-lite"/>
    </source>
</evidence>
<feature type="transmembrane region" description="Helical" evidence="2">
    <location>
        <begin position="213"/>
        <end position="235"/>
    </location>
</feature>
<dbReference type="OrthoDB" id="3233375at2759"/>
<dbReference type="GeneID" id="19202964"/>
<feature type="compositionally biased region" description="Basic and acidic residues" evidence="1">
    <location>
        <begin position="115"/>
        <end position="131"/>
    </location>
</feature>
<dbReference type="RefSeq" id="XP_007767019.1">
    <property type="nucleotide sequence ID" value="XM_007768829.1"/>
</dbReference>
<accession>A0A5M3MVW2</accession>
<dbReference type="AlphaFoldDB" id="A0A5M3MVW2"/>
<comment type="caution">
    <text evidence="4">The sequence shown here is derived from an EMBL/GenBank/DDBJ whole genome shotgun (WGS) entry which is preliminary data.</text>
</comment>
<evidence type="ECO:0000256" key="2">
    <source>
        <dbReference type="SAM" id="Phobius"/>
    </source>
</evidence>
<feature type="signal peptide" evidence="3">
    <location>
        <begin position="1"/>
        <end position="18"/>
    </location>
</feature>
<keyword evidence="2" id="KW-1133">Transmembrane helix</keyword>
<organism evidence="4 5">
    <name type="scientific">Coniophora puteana (strain RWD-64-598)</name>
    <name type="common">Brown rot fungus</name>
    <dbReference type="NCBI Taxonomy" id="741705"/>
    <lineage>
        <taxon>Eukaryota</taxon>
        <taxon>Fungi</taxon>
        <taxon>Dikarya</taxon>
        <taxon>Basidiomycota</taxon>
        <taxon>Agaricomycotina</taxon>
        <taxon>Agaricomycetes</taxon>
        <taxon>Agaricomycetidae</taxon>
        <taxon>Boletales</taxon>
        <taxon>Coniophorineae</taxon>
        <taxon>Coniophoraceae</taxon>
        <taxon>Coniophora</taxon>
    </lineage>
</organism>
<gene>
    <name evidence="4" type="ORF">CONPUDRAFT_152224</name>
</gene>
<reference evidence="5" key="1">
    <citation type="journal article" date="2012" name="Science">
        <title>The Paleozoic origin of enzymatic lignin decomposition reconstructed from 31 fungal genomes.</title>
        <authorList>
            <person name="Floudas D."/>
            <person name="Binder M."/>
            <person name="Riley R."/>
            <person name="Barry K."/>
            <person name="Blanchette R.A."/>
            <person name="Henrissat B."/>
            <person name="Martinez A.T."/>
            <person name="Otillar R."/>
            <person name="Spatafora J.W."/>
            <person name="Yadav J.S."/>
            <person name="Aerts A."/>
            <person name="Benoit I."/>
            <person name="Boyd A."/>
            <person name="Carlson A."/>
            <person name="Copeland A."/>
            <person name="Coutinho P.M."/>
            <person name="de Vries R.P."/>
            <person name="Ferreira P."/>
            <person name="Findley K."/>
            <person name="Foster B."/>
            <person name="Gaskell J."/>
            <person name="Glotzer D."/>
            <person name="Gorecki P."/>
            <person name="Heitman J."/>
            <person name="Hesse C."/>
            <person name="Hori C."/>
            <person name="Igarashi K."/>
            <person name="Jurgens J.A."/>
            <person name="Kallen N."/>
            <person name="Kersten P."/>
            <person name="Kohler A."/>
            <person name="Kuees U."/>
            <person name="Kumar T.K.A."/>
            <person name="Kuo A."/>
            <person name="LaButti K."/>
            <person name="Larrondo L.F."/>
            <person name="Lindquist E."/>
            <person name="Ling A."/>
            <person name="Lombard V."/>
            <person name="Lucas S."/>
            <person name="Lundell T."/>
            <person name="Martin R."/>
            <person name="McLaughlin D.J."/>
            <person name="Morgenstern I."/>
            <person name="Morin E."/>
            <person name="Murat C."/>
            <person name="Nagy L.G."/>
            <person name="Nolan M."/>
            <person name="Ohm R.A."/>
            <person name="Patyshakuliyeva A."/>
            <person name="Rokas A."/>
            <person name="Ruiz-Duenas F.J."/>
            <person name="Sabat G."/>
            <person name="Salamov A."/>
            <person name="Samejima M."/>
            <person name="Schmutz J."/>
            <person name="Slot J.C."/>
            <person name="St John F."/>
            <person name="Stenlid J."/>
            <person name="Sun H."/>
            <person name="Sun S."/>
            <person name="Syed K."/>
            <person name="Tsang A."/>
            <person name="Wiebenga A."/>
            <person name="Young D."/>
            <person name="Pisabarro A."/>
            <person name="Eastwood D.C."/>
            <person name="Martin F."/>
            <person name="Cullen D."/>
            <person name="Grigoriev I.V."/>
            <person name="Hibbett D.S."/>
        </authorList>
    </citation>
    <scope>NUCLEOTIDE SEQUENCE [LARGE SCALE GENOMIC DNA]</scope>
    <source>
        <strain evidence="5">RWD-64-598 SS2</strain>
    </source>
</reference>
<dbReference type="EMBL" id="JH711576">
    <property type="protein sequence ID" value="EIW83190.1"/>
    <property type="molecule type" value="Genomic_DNA"/>
</dbReference>
<sequence length="288" mass="32120">MRLTVIPVLVAGASLVASQPLRVIVEGPSDTNANIRFGHALANANVNGNDDNVAHLTRPTVVMTSVTEVKSSGRHFCGSSIREKAIQMSNAFRHALGLPLIELEEHHRRPHPHHKGDEASKDQGRPHSDKEMHIMPLPFIGVGALPNAVHPDAVIGQNKETLQDGRVVHFNPHHHPHHLRPDDHRRFHHMRQGSFLRRMHRAIMALGPWEGRAVAFVLGCGIGVLLRMFWVLAVLTYRAVSGTRDDDTLEENYIIFEQDAESIFVPPPQYTDEKVEAVAAPSEEEEHN</sequence>
<feature type="chain" id="PRO_5024281553" evidence="3">
    <location>
        <begin position="19"/>
        <end position="288"/>
    </location>
</feature>
<keyword evidence="5" id="KW-1185">Reference proteome</keyword>
<feature type="region of interest" description="Disordered" evidence="1">
    <location>
        <begin position="108"/>
        <end position="131"/>
    </location>
</feature>
<dbReference type="KEGG" id="cput:CONPUDRAFT_152224"/>
<evidence type="ECO:0000256" key="3">
    <source>
        <dbReference type="SAM" id="SignalP"/>
    </source>
</evidence>
<name>A0A5M3MVW2_CONPW</name>
<keyword evidence="2" id="KW-0472">Membrane</keyword>
<evidence type="ECO:0000313" key="4">
    <source>
        <dbReference type="EMBL" id="EIW83190.1"/>
    </source>
</evidence>
<protein>
    <submittedName>
        <fullName evidence="4">Uncharacterized protein</fullName>
    </submittedName>
</protein>
<evidence type="ECO:0000313" key="5">
    <source>
        <dbReference type="Proteomes" id="UP000053558"/>
    </source>
</evidence>
<keyword evidence="2" id="KW-0812">Transmembrane</keyword>
<dbReference type="OMA" id="GMIHIMP"/>
<keyword evidence="3" id="KW-0732">Signal</keyword>